<accession>A0A317Q012</accession>
<dbReference type="PANTHER" id="PTHR33823">
    <property type="entry name" value="RNA POLYMERASE-BINDING TRANSCRIPTION FACTOR DKSA-RELATED"/>
    <property type="match status" value="1"/>
</dbReference>
<dbReference type="Proteomes" id="UP000246964">
    <property type="component" value="Unassembled WGS sequence"/>
</dbReference>
<dbReference type="EMBL" id="QGTT01000022">
    <property type="protein sequence ID" value="PWW08866.1"/>
    <property type="molecule type" value="Genomic_DNA"/>
</dbReference>
<feature type="domain" description="Zinc finger DksA/TraR C4-type" evidence="6">
    <location>
        <begin position="80"/>
        <end position="109"/>
    </location>
</feature>
<keyword evidence="2" id="KW-0863">Zinc-finger</keyword>
<evidence type="ECO:0000256" key="1">
    <source>
        <dbReference type="ARBA" id="ARBA00022723"/>
    </source>
</evidence>
<dbReference type="Pfam" id="PF01258">
    <property type="entry name" value="zf-dskA_traR"/>
    <property type="match status" value="1"/>
</dbReference>
<dbReference type="SUPFAM" id="SSF109635">
    <property type="entry name" value="DnaK suppressor protein DksA, alpha-hairpin domain"/>
    <property type="match status" value="1"/>
</dbReference>
<dbReference type="InterPro" id="IPR037187">
    <property type="entry name" value="DnaK_N"/>
</dbReference>
<dbReference type="Gene3D" id="1.20.120.910">
    <property type="entry name" value="DksA, coiled-coil domain"/>
    <property type="match status" value="1"/>
</dbReference>
<dbReference type="InterPro" id="IPR000962">
    <property type="entry name" value="Znf_DskA_TraR"/>
</dbReference>
<dbReference type="GO" id="GO:0008270">
    <property type="term" value="F:zinc ion binding"/>
    <property type="evidence" value="ECO:0007669"/>
    <property type="project" value="UniProtKB-KW"/>
</dbReference>
<dbReference type="AlphaFoldDB" id="A0A317Q012"/>
<evidence type="ECO:0000256" key="5">
    <source>
        <dbReference type="SAM" id="Coils"/>
    </source>
</evidence>
<evidence type="ECO:0000313" key="7">
    <source>
        <dbReference type="EMBL" id="PWW08866.1"/>
    </source>
</evidence>
<evidence type="ECO:0000256" key="2">
    <source>
        <dbReference type="ARBA" id="ARBA00022771"/>
    </source>
</evidence>
<name>A0A317Q012_9GAMM</name>
<sequence length="114" mass="13254">MNANQIKAFKKQLEEQKQQLLESEEASKDDTKPVELDQQSIGRLSRMDAMQQQQMHQEQARRRKVHLQKIEGALRRIESGEFGDCFICGDDIGLKRLDFDPTQTRCIDCIESDE</sequence>
<dbReference type="SUPFAM" id="SSF57716">
    <property type="entry name" value="Glucocorticoid receptor-like (DNA-binding domain)"/>
    <property type="match status" value="1"/>
</dbReference>
<dbReference type="OrthoDB" id="6064855at2"/>
<feature type="coiled-coil region" evidence="5">
    <location>
        <begin position="3"/>
        <end position="30"/>
    </location>
</feature>
<evidence type="ECO:0000256" key="4">
    <source>
        <dbReference type="PROSITE-ProRule" id="PRU00510"/>
    </source>
</evidence>
<gene>
    <name evidence="7" type="ORF">DET45_12212</name>
</gene>
<evidence type="ECO:0000259" key="6">
    <source>
        <dbReference type="Pfam" id="PF01258"/>
    </source>
</evidence>
<keyword evidence="1" id="KW-0479">Metal-binding</keyword>
<keyword evidence="8" id="KW-1185">Reference proteome</keyword>
<feature type="zinc finger region" description="dksA C4-type" evidence="4">
    <location>
        <begin position="85"/>
        <end position="109"/>
    </location>
</feature>
<dbReference type="RefSeq" id="WP_110076840.1">
    <property type="nucleotide sequence ID" value="NZ_QGTT01000022.1"/>
</dbReference>
<reference evidence="7 8" key="1">
    <citation type="submission" date="2018-05" db="EMBL/GenBank/DDBJ databases">
        <title>Freshwater and sediment microbial communities from various areas in North America, analyzing microbe dynamics in response to fracking.</title>
        <authorList>
            <person name="Lamendella R."/>
        </authorList>
    </citation>
    <scope>NUCLEOTIDE SEQUENCE [LARGE SCALE GENOMIC DNA]</scope>
    <source>
        <strain evidence="7 8">125B1</strain>
    </source>
</reference>
<organism evidence="7 8">
    <name type="scientific">Pseudidiomarina maritima</name>
    <dbReference type="NCBI Taxonomy" id="519453"/>
    <lineage>
        <taxon>Bacteria</taxon>
        <taxon>Pseudomonadati</taxon>
        <taxon>Pseudomonadota</taxon>
        <taxon>Gammaproteobacteria</taxon>
        <taxon>Alteromonadales</taxon>
        <taxon>Idiomarinaceae</taxon>
        <taxon>Pseudidiomarina</taxon>
    </lineage>
</organism>
<protein>
    <submittedName>
        <fullName evidence="7">TraR/DksA family transcriptional regulator</fullName>
    </submittedName>
</protein>
<keyword evidence="3" id="KW-0862">Zinc</keyword>
<proteinExistence type="predicted"/>
<evidence type="ECO:0000256" key="3">
    <source>
        <dbReference type="ARBA" id="ARBA00022833"/>
    </source>
</evidence>
<dbReference type="PROSITE" id="PS51128">
    <property type="entry name" value="ZF_DKSA_2"/>
    <property type="match status" value="1"/>
</dbReference>
<evidence type="ECO:0000313" key="8">
    <source>
        <dbReference type="Proteomes" id="UP000246964"/>
    </source>
</evidence>
<comment type="caution">
    <text evidence="7">The sequence shown here is derived from an EMBL/GenBank/DDBJ whole genome shotgun (WGS) entry which is preliminary data.</text>
</comment>
<keyword evidence="5" id="KW-0175">Coiled coil</keyword>